<organism evidence="2">
    <name type="scientific">marine metagenome</name>
    <dbReference type="NCBI Taxonomy" id="408172"/>
    <lineage>
        <taxon>unclassified sequences</taxon>
        <taxon>metagenomes</taxon>
        <taxon>ecological metagenomes</taxon>
    </lineage>
</organism>
<feature type="non-terminal residue" evidence="2">
    <location>
        <position position="1"/>
    </location>
</feature>
<dbReference type="SUPFAM" id="SSF88713">
    <property type="entry name" value="Glycoside hydrolase/deacetylase"/>
    <property type="match status" value="1"/>
</dbReference>
<dbReference type="InterPro" id="IPR037950">
    <property type="entry name" value="PgdA-like"/>
</dbReference>
<gene>
    <name evidence="2" type="ORF">METZ01_LOCUS190680</name>
</gene>
<dbReference type="PANTHER" id="PTHR47561">
    <property type="entry name" value="POLYSACCHARIDE DEACETYLASE FAMILY PROTEIN (AFU_ORTHOLOGUE AFUA_6G05030)"/>
    <property type="match status" value="1"/>
</dbReference>
<sequence>SPRHLVCLTFDFDTVALWLALGKTSPTPVSRGEFGVVGAERLLTLLARRGIRSTWFIPGLTIDTYPDTCRAIHEAGHEIGHHGYDHVSPAGLTRDEERVQLVRGNDAIERISGAPARGYRSPAWDLSRASVDLLLEQGFAYDSSMMGHDYLPYQARSGDTVEAGKPVAFGSPTALVELPVSWSLDDFPHFESFRGAGLKPATGVFENWLGDFDWLARELPWGVYTLTCHPFVIGRGHRLLMLERLLDALAKRGGAFVTAREAVEEHGARAQ</sequence>
<dbReference type="AlphaFoldDB" id="A0A382DH39"/>
<evidence type="ECO:0000313" key="2">
    <source>
        <dbReference type="EMBL" id="SVB37826.1"/>
    </source>
</evidence>
<dbReference type="CDD" id="cd10938">
    <property type="entry name" value="CE4_HpPgdA_like"/>
    <property type="match status" value="1"/>
</dbReference>
<name>A0A382DH39_9ZZZZ</name>
<dbReference type="InterPro" id="IPR011330">
    <property type="entry name" value="Glyco_hydro/deAcase_b/a-brl"/>
</dbReference>
<dbReference type="PROSITE" id="PS51677">
    <property type="entry name" value="NODB"/>
    <property type="match status" value="1"/>
</dbReference>
<dbReference type="InterPro" id="IPR002509">
    <property type="entry name" value="NODB_dom"/>
</dbReference>
<reference evidence="2" key="1">
    <citation type="submission" date="2018-05" db="EMBL/GenBank/DDBJ databases">
        <authorList>
            <person name="Lanie J.A."/>
            <person name="Ng W.-L."/>
            <person name="Kazmierczak K.M."/>
            <person name="Andrzejewski T.M."/>
            <person name="Davidsen T.M."/>
            <person name="Wayne K.J."/>
            <person name="Tettelin H."/>
            <person name="Glass J.I."/>
            <person name="Rusch D."/>
            <person name="Podicherti R."/>
            <person name="Tsui H.-C.T."/>
            <person name="Winkler M.E."/>
        </authorList>
    </citation>
    <scope>NUCLEOTIDE SEQUENCE</scope>
</reference>
<dbReference type="Gene3D" id="3.20.20.370">
    <property type="entry name" value="Glycoside hydrolase/deacetylase"/>
    <property type="match status" value="1"/>
</dbReference>
<dbReference type="GO" id="GO:0016810">
    <property type="term" value="F:hydrolase activity, acting on carbon-nitrogen (but not peptide) bonds"/>
    <property type="evidence" value="ECO:0007669"/>
    <property type="project" value="InterPro"/>
</dbReference>
<protein>
    <recommendedName>
        <fullName evidence="1">NodB homology domain-containing protein</fullName>
    </recommendedName>
</protein>
<feature type="domain" description="NodB homology" evidence="1">
    <location>
        <begin position="26"/>
        <end position="257"/>
    </location>
</feature>
<dbReference type="EMBL" id="UINC01039399">
    <property type="protein sequence ID" value="SVB37826.1"/>
    <property type="molecule type" value="Genomic_DNA"/>
</dbReference>
<dbReference type="PANTHER" id="PTHR47561:SF1">
    <property type="entry name" value="POLYSACCHARIDE DEACETYLASE FAMILY PROTEIN (AFU_ORTHOLOGUE AFUA_6G05030)"/>
    <property type="match status" value="1"/>
</dbReference>
<accession>A0A382DH39</accession>
<evidence type="ECO:0000259" key="1">
    <source>
        <dbReference type="PROSITE" id="PS51677"/>
    </source>
</evidence>
<proteinExistence type="predicted"/>
<dbReference type="Pfam" id="PF01522">
    <property type="entry name" value="Polysacc_deac_1"/>
    <property type="match status" value="1"/>
</dbReference>
<dbReference type="GO" id="GO:0005975">
    <property type="term" value="P:carbohydrate metabolic process"/>
    <property type="evidence" value="ECO:0007669"/>
    <property type="project" value="InterPro"/>
</dbReference>